<dbReference type="InterPro" id="IPR017871">
    <property type="entry name" value="ABC_transporter-like_CS"/>
</dbReference>
<sequence length="239" mass="26370">MRRVLFCQEISKDYGSGNIVERVLKRVDLEFFEGQASVLIGPSGSGKTTLLSILGCLLAPSDGQLLIENSVVNFSDKSSLTEVRRQKLGFIFQHAQLLPFLSIEGNLALIGRNAGMSSEDIAQRLDSLLNRLEVFQMRKKFPNQLSGGQRQRVAIARALLHRPSIVLADEPTAALDWNTGRAVVELLLEQARIEKAVLVVVTHDTRMLPLFDRVLSIADGILTEQYQTAAIATTLITQS</sequence>
<dbReference type="RefSeq" id="WP_064010215.1">
    <property type="nucleotide sequence ID" value="NZ_LUUG01000109.1"/>
</dbReference>
<evidence type="ECO:0000256" key="3">
    <source>
        <dbReference type="ARBA" id="ARBA00022741"/>
    </source>
</evidence>
<gene>
    <name evidence="6" type="ORF">A1332_20345</name>
</gene>
<comment type="caution">
    <text evidence="6">The sequence shown here is derived from an EMBL/GenBank/DDBJ whole genome shotgun (WGS) entry which is preliminary data.</text>
</comment>
<keyword evidence="4" id="KW-0067">ATP-binding</keyword>
<accession>A0A177LXV8</accession>
<evidence type="ECO:0000313" key="6">
    <source>
        <dbReference type="EMBL" id="OAH98346.1"/>
    </source>
</evidence>
<dbReference type="GO" id="GO:0005524">
    <property type="term" value="F:ATP binding"/>
    <property type="evidence" value="ECO:0007669"/>
    <property type="project" value="UniProtKB-KW"/>
</dbReference>
<dbReference type="AlphaFoldDB" id="A0A177LXV8"/>
<dbReference type="Gene3D" id="3.40.50.300">
    <property type="entry name" value="P-loop containing nucleotide triphosphate hydrolases"/>
    <property type="match status" value="1"/>
</dbReference>
<dbReference type="EMBL" id="LUUG01000109">
    <property type="protein sequence ID" value="OAH98346.1"/>
    <property type="molecule type" value="Genomic_DNA"/>
</dbReference>
<evidence type="ECO:0000313" key="7">
    <source>
        <dbReference type="Proteomes" id="UP000078090"/>
    </source>
</evidence>
<dbReference type="GO" id="GO:0016887">
    <property type="term" value="F:ATP hydrolysis activity"/>
    <property type="evidence" value="ECO:0007669"/>
    <property type="project" value="InterPro"/>
</dbReference>
<name>A0A177LXV8_METMH</name>
<dbReference type="InterPro" id="IPR017911">
    <property type="entry name" value="MacB-like_ATP-bd"/>
</dbReference>
<dbReference type="PROSITE" id="PS00211">
    <property type="entry name" value="ABC_TRANSPORTER_1"/>
    <property type="match status" value="1"/>
</dbReference>
<dbReference type="Pfam" id="PF00005">
    <property type="entry name" value="ABC_tran"/>
    <property type="match status" value="1"/>
</dbReference>
<dbReference type="Proteomes" id="UP000078090">
    <property type="component" value="Unassembled WGS sequence"/>
</dbReference>
<evidence type="ECO:0000256" key="2">
    <source>
        <dbReference type="ARBA" id="ARBA00022448"/>
    </source>
</evidence>
<dbReference type="SUPFAM" id="SSF52540">
    <property type="entry name" value="P-loop containing nucleoside triphosphate hydrolases"/>
    <property type="match status" value="1"/>
</dbReference>
<keyword evidence="3" id="KW-0547">Nucleotide-binding</keyword>
<organism evidence="6 7">
    <name type="scientific">Methylomonas methanica</name>
    <dbReference type="NCBI Taxonomy" id="421"/>
    <lineage>
        <taxon>Bacteria</taxon>
        <taxon>Pseudomonadati</taxon>
        <taxon>Pseudomonadota</taxon>
        <taxon>Gammaproteobacteria</taxon>
        <taxon>Methylococcales</taxon>
        <taxon>Methylococcaceae</taxon>
        <taxon>Methylomonas</taxon>
    </lineage>
</organism>
<dbReference type="PANTHER" id="PTHR42798">
    <property type="entry name" value="LIPOPROTEIN-RELEASING SYSTEM ATP-BINDING PROTEIN LOLD"/>
    <property type="match status" value="1"/>
</dbReference>
<dbReference type="CDD" id="cd03255">
    <property type="entry name" value="ABC_MJ0796_LolCDE_FtsE"/>
    <property type="match status" value="1"/>
</dbReference>
<evidence type="ECO:0000259" key="5">
    <source>
        <dbReference type="PROSITE" id="PS50893"/>
    </source>
</evidence>
<dbReference type="PANTHER" id="PTHR42798:SF6">
    <property type="entry name" value="CELL DIVISION ATP-BINDING PROTEIN FTSE"/>
    <property type="match status" value="1"/>
</dbReference>
<comment type="similarity">
    <text evidence="1">Belongs to the ABC transporter superfamily.</text>
</comment>
<dbReference type="InterPro" id="IPR027417">
    <property type="entry name" value="P-loop_NTPase"/>
</dbReference>
<dbReference type="SMART" id="SM00382">
    <property type="entry name" value="AAA"/>
    <property type="match status" value="1"/>
</dbReference>
<dbReference type="InterPro" id="IPR003593">
    <property type="entry name" value="AAA+_ATPase"/>
</dbReference>
<protein>
    <recommendedName>
        <fullName evidence="5">ABC transporter domain-containing protein</fullName>
    </recommendedName>
</protein>
<dbReference type="InterPro" id="IPR003439">
    <property type="entry name" value="ABC_transporter-like_ATP-bd"/>
</dbReference>
<proteinExistence type="inferred from homology"/>
<dbReference type="PROSITE" id="PS50893">
    <property type="entry name" value="ABC_TRANSPORTER_2"/>
    <property type="match status" value="1"/>
</dbReference>
<reference evidence="7" key="1">
    <citation type="submission" date="2016-03" db="EMBL/GenBank/DDBJ databases">
        <authorList>
            <person name="Heylen K."/>
            <person name="De Vos P."/>
            <person name="Vekeman B."/>
        </authorList>
    </citation>
    <scope>NUCLEOTIDE SEQUENCE [LARGE SCALE GENOMIC DNA]</scope>
    <source>
        <strain evidence="7">R-45363</strain>
    </source>
</reference>
<feature type="domain" description="ABC transporter" evidence="5">
    <location>
        <begin position="5"/>
        <end position="239"/>
    </location>
</feature>
<evidence type="ECO:0000256" key="1">
    <source>
        <dbReference type="ARBA" id="ARBA00005417"/>
    </source>
</evidence>
<evidence type="ECO:0000256" key="4">
    <source>
        <dbReference type="ARBA" id="ARBA00022840"/>
    </source>
</evidence>
<keyword evidence="2" id="KW-0813">Transport</keyword>
<dbReference type="OrthoDB" id="9802264at2"/>